<evidence type="ECO:0000313" key="2">
    <source>
        <dbReference type="EMBL" id="KAG7309972.1"/>
    </source>
</evidence>
<comment type="caution">
    <text evidence="2">The sequence shown here is derived from an EMBL/GenBank/DDBJ whole genome shotgun (WGS) entry which is preliminary data.</text>
</comment>
<dbReference type="Proteomes" id="UP000823941">
    <property type="component" value="Chromosome 6"/>
</dbReference>
<feature type="domain" description="HAT C-terminal dimerisation" evidence="1">
    <location>
        <begin position="54"/>
        <end position="120"/>
    </location>
</feature>
<dbReference type="EMBL" id="JAHIBW010000006">
    <property type="protein sequence ID" value="KAG7309972.1"/>
    <property type="molecule type" value="Genomic_DNA"/>
</dbReference>
<feature type="non-terminal residue" evidence="2">
    <location>
        <position position="1"/>
    </location>
</feature>
<reference evidence="2 3" key="1">
    <citation type="submission" date="2021-06" db="EMBL/GenBank/DDBJ databases">
        <title>A haploid diamondback moth (Plutella xylostella L.) genome assembly resolves 31 chromosomes and identifies a diamide resistance mutation.</title>
        <authorList>
            <person name="Ward C.M."/>
            <person name="Perry K.D."/>
            <person name="Baker G."/>
            <person name="Powis K."/>
            <person name="Heckel D.G."/>
            <person name="Baxter S.W."/>
        </authorList>
    </citation>
    <scope>NUCLEOTIDE SEQUENCE [LARGE SCALE GENOMIC DNA]</scope>
    <source>
        <strain evidence="2 3">LV</strain>
        <tissue evidence="2">Single pupa</tissue>
    </source>
</reference>
<accession>A0ABQ7QY63</accession>
<gene>
    <name evidence="2" type="ORF">JYU34_004494</name>
</gene>
<feature type="non-terminal residue" evidence="2">
    <location>
        <position position="137"/>
    </location>
</feature>
<dbReference type="InterPro" id="IPR012337">
    <property type="entry name" value="RNaseH-like_sf"/>
</dbReference>
<evidence type="ECO:0000259" key="1">
    <source>
        <dbReference type="Pfam" id="PF05699"/>
    </source>
</evidence>
<protein>
    <recommendedName>
        <fullName evidence="1">HAT C-terminal dimerisation domain-containing protein</fullName>
    </recommendedName>
</protein>
<dbReference type="SUPFAM" id="SSF53098">
    <property type="entry name" value="Ribonuclease H-like"/>
    <property type="match status" value="1"/>
</dbReference>
<dbReference type="InterPro" id="IPR008906">
    <property type="entry name" value="HATC_C_dom"/>
</dbReference>
<proteinExistence type="predicted"/>
<sequence length="137" mass="15482">EAVRQSARETFPSLLPLTKQLLRIVSELEMQQIDDEWRLLPNINTFTGLEIGSWKVDEFWVKVHDETNCKTLANFALDVLCLPHSNADCERVFSEVNNMKTKSRNKLITSTVNGALLARQAVKNQGGCAKFQASNDM</sequence>
<name>A0ABQ7QY63_PLUXY</name>
<organism evidence="2 3">
    <name type="scientific">Plutella xylostella</name>
    <name type="common">Diamondback moth</name>
    <name type="synonym">Plutella maculipennis</name>
    <dbReference type="NCBI Taxonomy" id="51655"/>
    <lineage>
        <taxon>Eukaryota</taxon>
        <taxon>Metazoa</taxon>
        <taxon>Ecdysozoa</taxon>
        <taxon>Arthropoda</taxon>
        <taxon>Hexapoda</taxon>
        <taxon>Insecta</taxon>
        <taxon>Pterygota</taxon>
        <taxon>Neoptera</taxon>
        <taxon>Endopterygota</taxon>
        <taxon>Lepidoptera</taxon>
        <taxon>Glossata</taxon>
        <taxon>Ditrysia</taxon>
        <taxon>Yponomeutoidea</taxon>
        <taxon>Plutellidae</taxon>
        <taxon>Plutella</taxon>
    </lineage>
</organism>
<evidence type="ECO:0000313" key="3">
    <source>
        <dbReference type="Proteomes" id="UP000823941"/>
    </source>
</evidence>
<keyword evidence="3" id="KW-1185">Reference proteome</keyword>
<dbReference type="Pfam" id="PF05699">
    <property type="entry name" value="Dimer_Tnp_hAT"/>
    <property type="match status" value="1"/>
</dbReference>